<dbReference type="Gene3D" id="2.60.40.2250">
    <property type="match status" value="1"/>
</dbReference>
<dbReference type="Proteomes" id="UP000293289">
    <property type="component" value="Unassembled WGS sequence"/>
</dbReference>
<dbReference type="OrthoDB" id="5438043at2"/>
<evidence type="ECO:0000313" key="2">
    <source>
        <dbReference type="EMBL" id="RZS64600.1"/>
    </source>
</evidence>
<dbReference type="InterPro" id="IPR038765">
    <property type="entry name" value="Papain-like_cys_pep_sf"/>
</dbReference>
<organism evidence="2 3">
    <name type="scientific">Agromyces ramosus</name>
    <dbReference type="NCBI Taxonomy" id="33879"/>
    <lineage>
        <taxon>Bacteria</taxon>
        <taxon>Bacillati</taxon>
        <taxon>Actinomycetota</taxon>
        <taxon>Actinomycetes</taxon>
        <taxon>Micrococcales</taxon>
        <taxon>Microbacteriaceae</taxon>
        <taxon>Agromyces</taxon>
    </lineage>
</organism>
<dbReference type="SUPFAM" id="SSF54001">
    <property type="entry name" value="Cysteine proteinases"/>
    <property type="match status" value="1"/>
</dbReference>
<accession>A0A4V2EYY4</accession>
<evidence type="ECO:0000259" key="1">
    <source>
        <dbReference type="SMART" id="SM00460"/>
    </source>
</evidence>
<gene>
    <name evidence="2" type="ORF">EV187_2987</name>
</gene>
<dbReference type="AlphaFoldDB" id="A0A4V2EYY4"/>
<protein>
    <submittedName>
        <fullName evidence="2">Transglutaminase superfamily protein</fullName>
    </submittedName>
</protein>
<dbReference type="PANTHER" id="PTHR33490:SF12">
    <property type="entry name" value="BLL5557 PROTEIN"/>
    <property type="match status" value="1"/>
</dbReference>
<dbReference type="RefSeq" id="WP_130353813.1">
    <property type="nucleotide sequence ID" value="NZ_SGWY01000003.1"/>
</dbReference>
<dbReference type="PANTHER" id="PTHR33490">
    <property type="entry name" value="BLR5614 PROTEIN-RELATED"/>
    <property type="match status" value="1"/>
</dbReference>
<feature type="domain" description="Transglutaminase-like" evidence="1">
    <location>
        <begin position="147"/>
        <end position="207"/>
    </location>
</feature>
<comment type="caution">
    <text evidence="2">The sequence shown here is derived from an EMBL/GenBank/DDBJ whole genome shotgun (WGS) entry which is preliminary data.</text>
</comment>
<dbReference type="InterPro" id="IPR002931">
    <property type="entry name" value="Transglutaminase-like"/>
</dbReference>
<sequence>MQRSVSAQLALRIDDPARLAFIVAAADRPALERLELRLDGAPVEPREVTDAAGTRIHLVDVDRGNVTLEYAATVDGRVDAASVTDVELLEYLRPSRYCEADRLAPTAYAEFSGLAGADLLAAVSSWVGTRLSYVPGSSLPTDGAVQTLLAGRGVCRDYAHLVIGLLRALDVPARLAAVYAPGLDPMDFHAVAEAYVEGAWHVVDATTLAPRSTLVRIATGRDAADTAFLSSYGGNVTLDAISVMAVADALPDDDVTRLVELG</sequence>
<keyword evidence="3" id="KW-1185">Reference proteome</keyword>
<dbReference type="EMBL" id="SGWY01000003">
    <property type="protein sequence ID" value="RZS64600.1"/>
    <property type="molecule type" value="Genomic_DNA"/>
</dbReference>
<name>A0A4V2EYY4_9MICO</name>
<evidence type="ECO:0000313" key="3">
    <source>
        <dbReference type="Proteomes" id="UP000293289"/>
    </source>
</evidence>
<dbReference type="Pfam" id="PF01841">
    <property type="entry name" value="Transglut_core"/>
    <property type="match status" value="1"/>
</dbReference>
<dbReference type="Gene3D" id="3.10.620.30">
    <property type="match status" value="1"/>
</dbReference>
<proteinExistence type="predicted"/>
<dbReference type="SMART" id="SM00460">
    <property type="entry name" value="TGc"/>
    <property type="match status" value="1"/>
</dbReference>
<reference evidence="2 3" key="1">
    <citation type="submission" date="2019-02" db="EMBL/GenBank/DDBJ databases">
        <title>Genomic Encyclopedia of Type Strains, Phase IV (KMG-IV): sequencing the most valuable type-strain genomes for metagenomic binning, comparative biology and taxonomic classification.</title>
        <authorList>
            <person name="Goeker M."/>
        </authorList>
    </citation>
    <scope>NUCLEOTIDE SEQUENCE [LARGE SCALE GENOMIC DNA]</scope>
    <source>
        <strain evidence="2 3">DSM 43045</strain>
    </source>
</reference>